<evidence type="ECO:0000313" key="5">
    <source>
        <dbReference type="EMBL" id="KAK7502124.1"/>
    </source>
</evidence>
<dbReference type="Proteomes" id="UP001519460">
    <property type="component" value="Unassembled WGS sequence"/>
</dbReference>
<keyword evidence="6" id="KW-1185">Reference proteome</keyword>
<organism evidence="5 6">
    <name type="scientific">Batillaria attramentaria</name>
    <dbReference type="NCBI Taxonomy" id="370345"/>
    <lineage>
        <taxon>Eukaryota</taxon>
        <taxon>Metazoa</taxon>
        <taxon>Spiralia</taxon>
        <taxon>Lophotrochozoa</taxon>
        <taxon>Mollusca</taxon>
        <taxon>Gastropoda</taxon>
        <taxon>Caenogastropoda</taxon>
        <taxon>Sorbeoconcha</taxon>
        <taxon>Cerithioidea</taxon>
        <taxon>Batillariidae</taxon>
        <taxon>Batillaria</taxon>
    </lineage>
</organism>
<dbReference type="PANTHER" id="PTHR12775:SF0">
    <property type="entry name" value="REPLICATION TERMINATION FACTOR 2"/>
    <property type="match status" value="1"/>
</dbReference>
<dbReference type="Pfam" id="PF04641">
    <property type="entry name" value="Rtf2"/>
    <property type="match status" value="1"/>
</dbReference>
<comment type="similarity">
    <text evidence="1">Belongs to the rtf2 family.</text>
</comment>
<dbReference type="InterPro" id="IPR027799">
    <property type="entry name" value="Rtf2_RING-finger"/>
</dbReference>
<sequence>MGCDGGTIPKRDELVRTKKKPEQKDKVADLAFKWRNCAISQEALTQPIMACELGRLYNKESALEFLIDRSKFESAASFEHLRGLKDLKELNLTENPAAKKEKSAEKGDGYIDMQVADYICPISSQEMNGKYRFCFLWSCGCVFSERALKEVKGQSCHKCGKPYTENDLVMLNGTEEDVTLNKYKMDNRRLQAKLAKKAKKAGKHTLSTETATSEEGPSSSKKPCPEASTSTKSRLLTNGAAEDKSGLTNGSSGKSKLTSGDDRQKAKLANGAKGDSKLTKPKTIQEDPKASSVYKSLFTTSAAAKNQMQGHWVTYNPQYF</sequence>
<feature type="compositionally biased region" description="Basic and acidic residues" evidence="4">
    <location>
        <begin position="274"/>
        <end position="289"/>
    </location>
</feature>
<evidence type="ECO:0000256" key="3">
    <source>
        <dbReference type="ARBA" id="ARBA00030367"/>
    </source>
</evidence>
<comment type="caution">
    <text evidence="5">The sequence shown here is derived from an EMBL/GenBank/DDBJ whole genome shotgun (WGS) entry which is preliminary data.</text>
</comment>
<dbReference type="AlphaFoldDB" id="A0ABD0LRE8"/>
<evidence type="ECO:0000256" key="2">
    <source>
        <dbReference type="ARBA" id="ARBA00015157"/>
    </source>
</evidence>
<reference evidence="5 6" key="1">
    <citation type="journal article" date="2023" name="Sci. Data">
        <title>Genome assembly of the Korean intertidal mud-creeper Batillaria attramentaria.</title>
        <authorList>
            <person name="Patra A.K."/>
            <person name="Ho P.T."/>
            <person name="Jun S."/>
            <person name="Lee S.J."/>
            <person name="Kim Y."/>
            <person name="Won Y.J."/>
        </authorList>
    </citation>
    <scope>NUCLEOTIDE SEQUENCE [LARGE SCALE GENOMIC DNA]</scope>
    <source>
        <strain evidence="5">Wonlab-2016</strain>
    </source>
</reference>
<name>A0ABD0LRE8_9CAEN</name>
<evidence type="ECO:0000256" key="4">
    <source>
        <dbReference type="SAM" id="MobiDB-lite"/>
    </source>
</evidence>
<evidence type="ECO:0000313" key="6">
    <source>
        <dbReference type="Proteomes" id="UP001519460"/>
    </source>
</evidence>
<accession>A0ABD0LRE8</accession>
<gene>
    <name evidence="5" type="ORF">BaRGS_00006488</name>
</gene>
<feature type="compositionally biased region" description="Polar residues" evidence="4">
    <location>
        <begin position="205"/>
        <end position="236"/>
    </location>
</feature>
<dbReference type="PANTHER" id="PTHR12775">
    <property type="entry name" value="PROTEIN C20ORF43 HOMOLOG"/>
    <property type="match status" value="1"/>
</dbReference>
<feature type="compositionally biased region" description="Polar residues" evidence="4">
    <location>
        <begin position="246"/>
        <end position="258"/>
    </location>
</feature>
<feature type="compositionally biased region" description="Basic residues" evidence="4">
    <location>
        <begin position="194"/>
        <end position="203"/>
    </location>
</feature>
<protein>
    <recommendedName>
        <fullName evidence="2">Replication termination factor 2</fullName>
    </recommendedName>
    <alternativeName>
        <fullName evidence="3">Replication termination factor 2 domain-containing protein 1</fullName>
    </alternativeName>
</protein>
<dbReference type="CDD" id="cd16653">
    <property type="entry name" value="RING-like_Rtf2"/>
    <property type="match status" value="1"/>
</dbReference>
<dbReference type="EMBL" id="JACVVK020000027">
    <property type="protein sequence ID" value="KAK7502124.1"/>
    <property type="molecule type" value="Genomic_DNA"/>
</dbReference>
<dbReference type="InterPro" id="IPR006735">
    <property type="entry name" value="Rtf2"/>
</dbReference>
<feature type="region of interest" description="Disordered" evidence="4">
    <location>
        <begin position="194"/>
        <end position="291"/>
    </location>
</feature>
<evidence type="ECO:0000256" key="1">
    <source>
        <dbReference type="ARBA" id="ARBA00009885"/>
    </source>
</evidence>
<proteinExistence type="inferred from homology"/>